<keyword evidence="2" id="KW-1185">Reference proteome</keyword>
<organism evidence="1 2">
    <name type="scientific">Aristolochia fimbriata</name>
    <name type="common">White veined hardy Dutchman's pipe vine</name>
    <dbReference type="NCBI Taxonomy" id="158543"/>
    <lineage>
        <taxon>Eukaryota</taxon>
        <taxon>Viridiplantae</taxon>
        <taxon>Streptophyta</taxon>
        <taxon>Embryophyta</taxon>
        <taxon>Tracheophyta</taxon>
        <taxon>Spermatophyta</taxon>
        <taxon>Magnoliopsida</taxon>
        <taxon>Magnoliidae</taxon>
        <taxon>Piperales</taxon>
        <taxon>Aristolochiaceae</taxon>
        <taxon>Aristolochia</taxon>
    </lineage>
</organism>
<evidence type="ECO:0000313" key="2">
    <source>
        <dbReference type="Proteomes" id="UP000825729"/>
    </source>
</evidence>
<accession>A0AAV7ENF2</accession>
<name>A0AAV7ENF2_ARIFI</name>
<gene>
    <name evidence="1" type="ORF">H6P81_010104</name>
</gene>
<protein>
    <submittedName>
        <fullName evidence="1">Uncharacterized protein</fullName>
    </submittedName>
</protein>
<dbReference type="Proteomes" id="UP000825729">
    <property type="component" value="Unassembled WGS sequence"/>
</dbReference>
<proteinExistence type="predicted"/>
<sequence length="156" mass="17578">MASVTEFEIHSLTQVIVVASSSLDLLKKEVDCLRTNREDIVKRMSENRRNHLETATCQRSYLSLNGLCFLSRDIEHLKDSILALSTCDTRDHSLAVYRDGARMCWCGLTFYLLLVGSDSSANILAIKHNTVSDFNVSKSKFLHSLFIISHENASSH</sequence>
<evidence type="ECO:0000313" key="1">
    <source>
        <dbReference type="EMBL" id="KAG9450139.1"/>
    </source>
</evidence>
<dbReference type="AlphaFoldDB" id="A0AAV7ENF2"/>
<dbReference type="EMBL" id="JAINDJ010000004">
    <property type="protein sequence ID" value="KAG9450139.1"/>
    <property type="molecule type" value="Genomic_DNA"/>
</dbReference>
<reference evidence="1 2" key="1">
    <citation type="submission" date="2021-07" db="EMBL/GenBank/DDBJ databases">
        <title>The Aristolochia fimbriata genome: insights into angiosperm evolution, floral development and chemical biosynthesis.</title>
        <authorList>
            <person name="Jiao Y."/>
        </authorList>
    </citation>
    <scope>NUCLEOTIDE SEQUENCE [LARGE SCALE GENOMIC DNA]</scope>
    <source>
        <strain evidence="1">IBCAS-2021</strain>
        <tissue evidence="1">Leaf</tissue>
    </source>
</reference>
<comment type="caution">
    <text evidence="1">The sequence shown here is derived from an EMBL/GenBank/DDBJ whole genome shotgun (WGS) entry which is preliminary data.</text>
</comment>